<dbReference type="AlphaFoldDB" id="A0AAP0M6P8"/>
<proteinExistence type="predicted"/>
<evidence type="ECO:0000313" key="2">
    <source>
        <dbReference type="Proteomes" id="UP001428341"/>
    </source>
</evidence>
<dbReference type="EMBL" id="JBCGBO010000005">
    <property type="protein sequence ID" value="KAK9198313.1"/>
    <property type="molecule type" value="Genomic_DNA"/>
</dbReference>
<protein>
    <submittedName>
        <fullName evidence="1">Uncharacterized protein</fullName>
    </submittedName>
</protein>
<sequence length="185" mass="20747">MARETAMLASLCVLENWEEKRGEYLLRLCGTTDVIKSQRQSSFQCYGDSIVGLDYVATVVPCHSYNQSLDLLGSTVALFIQVDPMTGCNCGTHERTDNLFMQVPGNGEDEQSRQDNGPQRWKSLGKRNSRQVVILITREHRMPGELPGLYEAKMKGWSCLFNTAVGLRTLSNPILCRDLGMHCNL</sequence>
<accession>A0AAP0M6P8</accession>
<evidence type="ECO:0000313" key="1">
    <source>
        <dbReference type="EMBL" id="KAK9198313.1"/>
    </source>
</evidence>
<keyword evidence="2" id="KW-1185">Reference proteome</keyword>
<gene>
    <name evidence="1" type="ORF">WN944_013497</name>
</gene>
<reference evidence="1 2" key="1">
    <citation type="submission" date="2024-05" db="EMBL/GenBank/DDBJ databases">
        <title>Haplotype-resolved chromosome-level genome assembly of Huyou (Citrus changshanensis).</title>
        <authorList>
            <person name="Miao C."/>
            <person name="Chen W."/>
            <person name="Wu Y."/>
            <person name="Wang L."/>
            <person name="Zhao S."/>
            <person name="Grierson D."/>
            <person name="Xu C."/>
            <person name="Chen K."/>
        </authorList>
    </citation>
    <scope>NUCLEOTIDE SEQUENCE [LARGE SCALE GENOMIC DNA]</scope>
    <source>
        <strain evidence="1">01-14</strain>
        <tissue evidence="1">Leaf</tissue>
    </source>
</reference>
<dbReference type="Proteomes" id="UP001428341">
    <property type="component" value="Unassembled WGS sequence"/>
</dbReference>
<comment type="caution">
    <text evidence="1">The sequence shown here is derived from an EMBL/GenBank/DDBJ whole genome shotgun (WGS) entry which is preliminary data.</text>
</comment>
<name>A0AAP0M6P8_9ROSI</name>
<organism evidence="1 2">
    <name type="scientific">Citrus x changshan-huyou</name>
    <dbReference type="NCBI Taxonomy" id="2935761"/>
    <lineage>
        <taxon>Eukaryota</taxon>
        <taxon>Viridiplantae</taxon>
        <taxon>Streptophyta</taxon>
        <taxon>Embryophyta</taxon>
        <taxon>Tracheophyta</taxon>
        <taxon>Spermatophyta</taxon>
        <taxon>Magnoliopsida</taxon>
        <taxon>eudicotyledons</taxon>
        <taxon>Gunneridae</taxon>
        <taxon>Pentapetalae</taxon>
        <taxon>rosids</taxon>
        <taxon>malvids</taxon>
        <taxon>Sapindales</taxon>
        <taxon>Rutaceae</taxon>
        <taxon>Aurantioideae</taxon>
        <taxon>Citrus</taxon>
    </lineage>
</organism>